<dbReference type="EnsemblPlants" id="AUR62023416-RA">
    <property type="protein sequence ID" value="AUR62023416-RA:cds"/>
    <property type="gene ID" value="AUR62023416"/>
</dbReference>
<reference evidence="2" key="1">
    <citation type="journal article" date="2017" name="Nature">
        <title>The genome of Chenopodium quinoa.</title>
        <authorList>
            <person name="Jarvis D.E."/>
            <person name="Ho Y.S."/>
            <person name="Lightfoot D.J."/>
            <person name="Schmoeckel S.M."/>
            <person name="Li B."/>
            <person name="Borm T.J.A."/>
            <person name="Ohyanagi H."/>
            <person name="Mineta K."/>
            <person name="Michell C.T."/>
            <person name="Saber N."/>
            <person name="Kharbatia N.M."/>
            <person name="Rupper R.R."/>
            <person name="Sharp A.R."/>
            <person name="Dally N."/>
            <person name="Boughton B.A."/>
            <person name="Woo Y.H."/>
            <person name="Gao G."/>
            <person name="Schijlen E.G.W.M."/>
            <person name="Guo X."/>
            <person name="Momin A.A."/>
            <person name="Negrao S."/>
            <person name="Al-Babili S."/>
            <person name="Gehring C."/>
            <person name="Roessner U."/>
            <person name="Jung C."/>
            <person name="Murphy K."/>
            <person name="Arold S.T."/>
            <person name="Gojobori T."/>
            <person name="van der Linden C.G."/>
            <person name="van Loo E.N."/>
            <person name="Jellen E.N."/>
            <person name="Maughan P.J."/>
            <person name="Tester M."/>
        </authorList>
    </citation>
    <scope>NUCLEOTIDE SEQUENCE [LARGE SCALE GENOMIC DNA]</scope>
    <source>
        <strain evidence="2">cv. PI 614886</strain>
    </source>
</reference>
<dbReference type="PANTHER" id="PTHR31374:SF30">
    <property type="entry name" value="SAUR-LIKE AUXIN-RESPONSIVE FAMILY PROTEIN"/>
    <property type="match status" value="1"/>
</dbReference>
<proteinExistence type="inferred from homology"/>
<sequence length="94" mass="11136">MSKTRYSRVCRDEVDRRKHEVRKGYVPVMVRKCVEEEERFMVPLGWMNHPCIVNLLQLSANEFGCHQQGVIQIPLEEEAYEEIEEEAPKDETEI</sequence>
<name>A0A803M4P3_CHEQI</name>
<protein>
    <submittedName>
        <fullName evidence="2">Uncharacterized protein</fullName>
    </submittedName>
</protein>
<dbReference type="Pfam" id="PF02519">
    <property type="entry name" value="Auxin_inducible"/>
    <property type="match status" value="1"/>
</dbReference>
<organism evidence="2 3">
    <name type="scientific">Chenopodium quinoa</name>
    <name type="common">Quinoa</name>
    <dbReference type="NCBI Taxonomy" id="63459"/>
    <lineage>
        <taxon>Eukaryota</taxon>
        <taxon>Viridiplantae</taxon>
        <taxon>Streptophyta</taxon>
        <taxon>Embryophyta</taxon>
        <taxon>Tracheophyta</taxon>
        <taxon>Spermatophyta</taxon>
        <taxon>Magnoliopsida</taxon>
        <taxon>eudicotyledons</taxon>
        <taxon>Gunneridae</taxon>
        <taxon>Pentapetalae</taxon>
        <taxon>Caryophyllales</taxon>
        <taxon>Chenopodiaceae</taxon>
        <taxon>Chenopodioideae</taxon>
        <taxon>Atripliceae</taxon>
        <taxon>Chenopodium</taxon>
    </lineage>
</organism>
<keyword evidence="3" id="KW-1185">Reference proteome</keyword>
<dbReference type="AlphaFoldDB" id="A0A803M4P3"/>
<evidence type="ECO:0000313" key="2">
    <source>
        <dbReference type="EnsemblPlants" id="AUR62023416-RA:cds"/>
    </source>
</evidence>
<dbReference type="PANTHER" id="PTHR31374">
    <property type="entry name" value="AUXIN-INDUCED PROTEIN-LIKE-RELATED"/>
    <property type="match status" value="1"/>
</dbReference>
<reference evidence="2" key="2">
    <citation type="submission" date="2021-03" db="UniProtKB">
        <authorList>
            <consortium name="EnsemblPlants"/>
        </authorList>
    </citation>
    <scope>IDENTIFICATION</scope>
</reference>
<dbReference type="Proteomes" id="UP000596660">
    <property type="component" value="Unplaced"/>
</dbReference>
<accession>A0A803M4P3</accession>
<comment type="similarity">
    <text evidence="1">Belongs to the ARG7 family.</text>
</comment>
<dbReference type="InterPro" id="IPR003676">
    <property type="entry name" value="SAUR_fam"/>
</dbReference>
<dbReference type="GO" id="GO:0009733">
    <property type="term" value="P:response to auxin"/>
    <property type="evidence" value="ECO:0007669"/>
    <property type="project" value="InterPro"/>
</dbReference>
<evidence type="ECO:0000256" key="1">
    <source>
        <dbReference type="ARBA" id="ARBA00006974"/>
    </source>
</evidence>
<evidence type="ECO:0000313" key="3">
    <source>
        <dbReference type="Proteomes" id="UP000596660"/>
    </source>
</evidence>
<dbReference type="Gramene" id="AUR62023416-RA">
    <property type="protein sequence ID" value="AUR62023416-RA:cds"/>
    <property type="gene ID" value="AUR62023416"/>
</dbReference>